<dbReference type="AlphaFoldDB" id="A0A7S0WL73"/>
<feature type="transmembrane region" description="Helical" evidence="2">
    <location>
        <begin position="178"/>
        <end position="199"/>
    </location>
</feature>
<keyword evidence="2" id="KW-1133">Transmembrane helix</keyword>
<feature type="region of interest" description="Disordered" evidence="1">
    <location>
        <begin position="1"/>
        <end position="32"/>
    </location>
</feature>
<feature type="transmembrane region" description="Helical" evidence="2">
    <location>
        <begin position="147"/>
        <end position="166"/>
    </location>
</feature>
<evidence type="ECO:0000256" key="1">
    <source>
        <dbReference type="SAM" id="MobiDB-lite"/>
    </source>
</evidence>
<accession>A0A7S0WL73</accession>
<reference evidence="3" key="1">
    <citation type="submission" date="2021-01" db="EMBL/GenBank/DDBJ databases">
        <authorList>
            <person name="Corre E."/>
            <person name="Pelletier E."/>
            <person name="Niang G."/>
            <person name="Scheremetjew M."/>
            <person name="Finn R."/>
            <person name="Kale V."/>
            <person name="Holt S."/>
            <person name="Cochrane G."/>
            <person name="Meng A."/>
            <person name="Brown T."/>
            <person name="Cohen L."/>
        </authorList>
    </citation>
    <scope>NUCLEOTIDE SEQUENCE</scope>
    <source>
        <strain evidence="3">SAG 11-49</strain>
    </source>
</reference>
<organism evidence="3">
    <name type="scientific">Chlamydomonas leiostraca</name>
    <dbReference type="NCBI Taxonomy" id="1034604"/>
    <lineage>
        <taxon>Eukaryota</taxon>
        <taxon>Viridiplantae</taxon>
        <taxon>Chlorophyta</taxon>
        <taxon>core chlorophytes</taxon>
        <taxon>Chlorophyceae</taxon>
        <taxon>CS clade</taxon>
        <taxon>Chlamydomonadales</taxon>
        <taxon>Chlamydomonadaceae</taxon>
        <taxon>Chlamydomonas</taxon>
    </lineage>
</organism>
<gene>
    <name evidence="3" type="ORF">CLEI1391_LOCUS4678</name>
</gene>
<proteinExistence type="predicted"/>
<keyword evidence="2" id="KW-0812">Transmembrane</keyword>
<sequence>MQGTSFTSLPIRGRRSALDMPGEPQAGEGTPLLPLGRASQQVRVAPPEVDLTQTNLIKSVHEALQKGTWMWTDDLDLLGLRDPVPCIDNFAWIGTQTELLEEVRALGTEYQFPMADGRARVVRSRDRLDITISPPGLSWTYGAGRTCAIAAVLWAFVIAFSAFMMWRCTPLGGCYPSYWMPLAAAVISLLGVSALAVYATTGAIDIAITGDCAAFSRDRYCIMSFKVWAQVPDPLATGPPDSRERVSGPMDSLCAARCAALSRSEEEGLCCQDTVLEVTGVQVVGGGWFGGALQKHQQVLLAAVVNTWIMDARGGQPLTLREPPPPPRISNEAGDSKLWGKVFVYRGVQGQGPHIV</sequence>
<protein>
    <submittedName>
        <fullName evidence="3">Uncharacterized protein</fullName>
    </submittedName>
</protein>
<dbReference type="EMBL" id="HBFB01008266">
    <property type="protein sequence ID" value="CAD8671388.1"/>
    <property type="molecule type" value="Transcribed_RNA"/>
</dbReference>
<keyword evidence="2" id="KW-0472">Membrane</keyword>
<name>A0A7S0WL73_9CHLO</name>
<evidence type="ECO:0000313" key="3">
    <source>
        <dbReference type="EMBL" id="CAD8671388.1"/>
    </source>
</evidence>
<evidence type="ECO:0000256" key="2">
    <source>
        <dbReference type="SAM" id="Phobius"/>
    </source>
</evidence>